<dbReference type="SMR" id="G4ZWQ8"/>
<evidence type="ECO:0000256" key="1">
    <source>
        <dbReference type="ARBA" id="ARBA00023172"/>
    </source>
</evidence>
<dbReference type="InParanoid" id="G4ZWQ8"/>
<dbReference type="SUPFAM" id="SSF56349">
    <property type="entry name" value="DNA breaking-rejoining enzymes"/>
    <property type="match status" value="1"/>
</dbReference>
<protein>
    <recommendedName>
        <fullName evidence="4">Tyr recombinase domain-containing protein</fullName>
    </recommendedName>
</protein>
<dbReference type="GO" id="GO:0006310">
    <property type="term" value="P:DNA recombination"/>
    <property type="evidence" value="ECO:0007669"/>
    <property type="project" value="UniProtKB-KW"/>
</dbReference>
<sequence>VSKIIKHAAASNGFEPNRYSTHSVRIGGATALLNAGADRLIIKLMGRWLSNAFEDYPVLSANGTVDLARQMCEYPPCSR</sequence>
<reference evidence="2 3" key="1">
    <citation type="journal article" date="2006" name="Science">
        <title>Phytophthora genome sequences uncover evolutionary origins and mechanisms of pathogenesis.</title>
        <authorList>
            <person name="Tyler B.M."/>
            <person name="Tripathy S."/>
            <person name="Zhang X."/>
            <person name="Dehal P."/>
            <person name="Jiang R.H."/>
            <person name="Aerts A."/>
            <person name="Arredondo F.D."/>
            <person name="Baxter L."/>
            <person name="Bensasson D."/>
            <person name="Beynon J.L."/>
            <person name="Chapman J."/>
            <person name="Damasceno C.M."/>
            <person name="Dorrance A.E."/>
            <person name="Dou D."/>
            <person name="Dickerman A.W."/>
            <person name="Dubchak I.L."/>
            <person name="Garbelotto M."/>
            <person name="Gijzen M."/>
            <person name="Gordon S.G."/>
            <person name="Govers F."/>
            <person name="Grunwald N.J."/>
            <person name="Huang W."/>
            <person name="Ivors K.L."/>
            <person name="Jones R.W."/>
            <person name="Kamoun S."/>
            <person name="Krampis K."/>
            <person name="Lamour K.H."/>
            <person name="Lee M.K."/>
            <person name="McDonald W.H."/>
            <person name="Medina M."/>
            <person name="Meijer H.J."/>
            <person name="Nordberg E.K."/>
            <person name="Maclean D.J."/>
            <person name="Ospina-Giraldo M.D."/>
            <person name="Morris P.F."/>
            <person name="Phuntumart V."/>
            <person name="Putnam N.H."/>
            <person name="Rash S."/>
            <person name="Rose J.K."/>
            <person name="Sakihama Y."/>
            <person name="Salamov A.A."/>
            <person name="Savidor A."/>
            <person name="Scheuring C.F."/>
            <person name="Smith B.M."/>
            <person name="Sobral B.W."/>
            <person name="Terry A."/>
            <person name="Torto-Alalibo T.A."/>
            <person name="Win J."/>
            <person name="Xu Z."/>
            <person name="Zhang H."/>
            <person name="Grigoriev I.V."/>
            <person name="Rokhsar D.S."/>
            <person name="Boore J.L."/>
        </authorList>
    </citation>
    <scope>NUCLEOTIDE SEQUENCE [LARGE SCALE GENOMIC DNA]</scope>
    <source>
        <strain evidence="2 3">P6497</strain>
    </source>
</reference>
<dbReference type="InterPro" id="IPR011010">
    <property type="entry name" value="DNA_brk_join_enz"/>
</dbReference>
<proteinExistence type="predicted"/>
<name>G4ZWQ8_PHYSP</name>
<feature type="non-terminal residue" evidence="2">
    <location>
        <position position="1"/>
    </location>
</feature>
<keyword evidence="1" id="KW-0233">DNA recombination</keyword>
<keyword evidence="3" id="KW-1185">Reference proteome</keyword>
<dbReference type="EMBL" id="JH159157">
    <property type="protein sequence ID" value="EGZ12432.1"/>
    <property type="molecule type" value="Genomic_DNA"/>
</dbReference>
<dbReference type="Proteomes" id="UP000002640">
    <property type="component" value="Unassembled WGS sequence"/>
</dbReference>
<evidence type="ECO:0008006" key="4">
    <source>
        <dbReference type="Google" id="ProtNLM"/>
    </source>
</evidence>
<dbReference type="Gene3D" id="1.10.443.10">
    <property type="entry name" value="Intergrase catalytic core"/>
    <property type="match status" value="1"/>
</dbReference>
<dbReference type="GeneID" id="20659842"/>
<dbReference type="KEGG" id="psoj:PHYSODRAFT_516793"/>
<dbReference type="GO" id="GO:0003677">
    <property type="term" value="F:DNA binding"/>
    <property type="evidence" value="ECO:0007669"/>
    <property type="project" value="InterPro"/>
</dbReference>
<dbReference type="InterPro" id="IPR013762">
    <property type="entry name" value="Integrase-like_cat_sf"/>
</dbReference>
<evidence type="ECO:0000313" key="3">
    <source>
        <dbReference type="Proteomes" id="UP000002640"/>
    </source>
</evidence>
<gene>
    <name evidence="2" type="ORF">PHYSODRAFT_516793</name>
</gene>
<dbReference type="RefSeq" id="XP_009532765.1">
    <property type="nucleotide sequence ID" value="XM_009534470.1"/>
</dbReference>
<accession>G4ZWQ8</accession>
<organism evidence="2 3">
    <name type="scientific">Phytophthora sojae (strain P6497)</name>
    <name type="common">Soybean stem and root rot agent</name>
    <name type="synonym">Phytophthora megasperma f. sp. glycines</name>
    <dbReference type="NCBI Taxonomy" id="1094619"/>
    <lineage>
        <taxon>Eukaryota</taxon>
        <taxon>Sar</taxon>
        <taxon>Stramenopiles</taxon>
        <taxon>Oomycota</taxon>
        <taxon>Peronosporomycetes</taxon>
        <taxon>Peronosporales</taxon>
        <taxon>Peronosporaceae</taxon>
        <taxon>Phytophthora</taxon>
    </lineage>
</organism>
<evidence type="ECO:0000313" key="2">
    <source>
        <dbReference type="EMBL" id="EGZ12432.1"/>
    </source>
</evidence>
<dbReference type="AlphaFoldDB" id="G4ZWQ8"/>
<dbReference type="GO" id="GO:0015074">
    <property type="term" value="P:DNA integration"/>
    <property type="evidence" value="ECO:0007669"/>
    <property type="project" value="InterPro"/>
</dbReference>